<dbReference type="Pfam" id="PF00672">
    <property type="entry name" value="HAMP"/>
    <property type="match status" value="1"/>
</dbReference>
<evidence type="ECO:0000313" key="13">
    <source>
        <dbReference type="EMBL" id="PZD93035.1"/>
    </source>
</evidence>
<evidence type="ECO:0000256" key="7">
    <source>
        <dbReference type="ARBA" id="ARBA00023224"/>
    </source>
</evidence>
<dbReference type="PROSITE" id="PS50111">
    <property type="entry name" value="CHEMOTAXIS_TRANSDUC_2"/>
    <property type="match status" value="1"/>
</dbReference>
<keyword evidence="3" id="KW-0145">Chemotaxis</keyword>
<comment type="subcellular location">
    <subcellularLocation>
        <location evidence="1">Cell membrane</location>
        <topology evidence="1">Multi-pass membrane protein</topology>
    </subcellularLocation>
</comment>
<dbReference type="PANTHER" id="PTHR32089">
    <property type="entry name" value="METHYL-ACCEPTING CHEMOTAXIS PROTEIN MCPB"/>
    <property type="match status" value="1"/>
</dbReference>
<dbReference type="Proteomes" id="UP000249522">
    <property type="component" value="Unassembled WGS sequence"/>
</dbReference>
<name>A0A2W1LDA5_9BACL</name>
<keyword evidence="14" id="KW-1185">Reference proteome</keyword>
<dbReference type="Gene3D" id="6.10.340.10">
    <property type="match status" value="1"/>
</dbReference>
<evidence type="ECO:0000256" key="10">
    <source>
        <dbReference type="SAM" id="Phobius"/>
    </source>
</evidence>
<feature type="transmembrane region" description="Helical" evidence="10">
    <location>
        <begin position="38"/>
        <end position="59"/>
    </location>
</feature>
<keyword evidence="4 10" id="KW-0812">Transmembrane</keyword>
<dbReference type="SMART" id="SM00283">
    <property type="entry name" value="MA"/>
    <property type="match status" value="1"/>
</dbReference>
<accession>A0A2W1LDA5</accession>
<evidence type="ECO:0000256" key="2">
    <source>
        <dbReference type="ARBA" id="ARBA00022475"/>
    </source>
</evidence>
<evidence type="ECO:0000256" key="3">
    <source>
        <dbReference type="ARBA" id="ARBA00022500"/>
    </source>
</evidence>
<feature type="domain" description="HAMP" evidence="12">
    <location>
        <begin position="335"/>
        <end position="387"/>
    </location>
</feature>
<dbReference type="OrthoDB" id="243053at2"/>
<dbReference type="AlphaFoldDB" id="A0A2W1LDA5"/>
<organism evidence="13 14">
    <name type="scientific">Paenibacillus sambharensis</name>
    <dbReference type="NCBI Taxonomy" id="1803190"/>
    <lineage>
        <taxon>Bacteria</taxon>
        <taxon>Bacillati</taxon>
        <taxon>Bacillota</taxon>
        <taxon>Bacilli</taxon>
        <taxon>Bacillales</taxon>
        <taxon>Paenibacillaceae</taxon>
        <taxon>Paenibacillus</taxon>
    </lineage>
</organism>
<dbReference type="PROSITE" id="PS50885">
    <property type="entry name" value="HAMP"/>
    <property type="match status" value="1"/>
</dbReference>
<dbReference type="Pfam" id="PF02743">
    <property type="entry name" value="dCache_1"/>
    <property type="match status" value="1"/>
</dbReference>
<dbReference type="EMBL" id="QKRB01000060">
    <property type="protein sequence ID" value="PZD93035.1"/>
    <property type="molecule type" value="Genomic_DNA"/>
</dbReference>
<dbReference type="SUPFAM" id="SSF58104">
    <property type="entry name" value="Methyl-accepting chemotaxis protein (MCP) signaling domain"/>
    <property type="match status" value="1"/>
</dbReference>
<evidence type="ECO:0000256" key="4">
    <source>
        <dbReference type="ARBA" id="ARBA00022692"/>
    </source>
</evidence>
<dbReference type="Gene3D" id="3.30.450.20">
    <property type="entry name" value="PAS domain"/>
    <property type="match status" value="1"/>
</dbReference>
<gene>
    <name evidence="13" type="ORF">DNH61_24945</name>
</gene>
<dbReference type="GO" id="GO:0007165">
    <property type="term" value="P:signal transduction"/>
    <property type="evidence" value="ECO:0007669"/>
    <property type="project" value="UniProtKB-KW"/>
</dbReference>
<keyword evidence="7 9" id="KW-0807">Transducer</keyword>
<dbReference type="Pfam" id="PF00015">
    <property type="entry name" value="MCPsignal"/>
    <property type="match status" value="1"/>
</dbReference>
<evidence type="ECO:0000256" key="9">
    <source>
        <dbReference type="PROSITE-ProRule" id="PRU00284"/>
    </source>
</evidence>
<reference evidence="13 14" key="1">
    <citation type="submission" date="2018-06" db="EMBL/GenBank/DDBJ databases">
        <title>Paenibacillus imtechensis sp. nov.</title>
        <authorList>
            <person name="Pinnaka A.K."/>
            <person name="Singh H."/>
            <person name="Kaur M."/>
        </authorList>
    </citation>
    <scope>NUCLEOTIDE SEQUENCE [LARGE SCALE GENOMIC DNA]</scope>
    <source>
        <strain evidence="13 14">SMB1</strain>
    </source>
</reference>
<keyword evidence="6 10" id="KW-0472">Membrane</keyword>
<dbReference type="SMART" id="SM00304">
    <property type="entry name" value="HAMP"/>
    <property type="match status" value="2"/>
</dbReference>
<keyword evidence="5 10" id="KW-1133">Transmembrane helix</keyword>
<evidence type="ECO:0000256" key="1">
    <source>
        <dbReference type="ARBA" id="ARBA00004651"/>
    </source>
</evidence>
<dbReference type="InterPro" id="IPR003660">
    <property type="entry name" value="HAMP_dom"/>
</dbReference>
<comment type="caution">
    <text evidence="13">The sequence shown here is derived from an EMBL/GenBank/DDBJ whole genome shotgun (WGS) entry which is preliminary data.</text>
</comment>
<dbReference type="GO" id="GO:0005886">
    <property type="term" value="C:plasma membrane"/>
    <property type="evidence" value="ECO:0007669"/>
    <property type="project" value="UniProtKB-SubCell"/>
</dbReference>
<dbReference type="InterPro" id="IPR004089">
    <property type="entry name" value="MCPsignal_dom"/>
</dbReference>
<dbReference type="Gene3D" id="1.10.287.950">
    <property type="entry name" value="Methyl-accepting chemotaxis protein"/>
    <property type="match status" value="1"/>
</dbReference>
<feature type="domain" description="Methyl-accepting transducer" evidence="11">
    <location>
        <begin position="406"/>
        <end position="643"/>
    </location>
</feature>
<evidence type="ECO:0000256" key="5">
    <source>
        <dbReference type="ARBA" id="ARBA00022989"/>
    </source>
</evidence>
<keyword evidence="2" id="KW-1003">Cell membrane</keyword>
<dbReference type="CDD" id="cd11386">
    <property type="entry name" value="MCP_signal"/>
    <property type="match status" value="1"/>
</dbReference>
<dbReference type="PANTHER" id="PTHR32089:SF114">
    <property type="entry name" value="METHYL-ACCEPTING CHEMOTAXIS PROTEIN MCPB"/>
    <property type="match status" value="1"/>
</dbReference>
<dbReference type="GO" id="GO:0006935">
    <property type="term" value="P:chemotaxis"/>
    <property type="evidence" value="ECO:0007669"/>
    <property type="project" value="UniProtKB-KW"/>
</dbReference>
<evidence type="ECO:0000256" key="8">
    <source>
        <dbReference type="ARBA" id="ARBA00029447"/>
    </source>
</evidence>
<evidence type="ECO:0000313" key="14">
    <source>
        <dbReference type="Proteomes" id="UP000249522"/>
    </source>
</evidence>
<feature type="transmembrane region" description="Helical" evidence="10">
    <location>
        <begin position="316"/>
        <end position="338"/>
    </location>
</feature>
<dbReference type="RefSeq" id="WP_111149677.1">
    <property type="nucleotide sequence ID" value="NZ_QKRB01000060.1"/>
</dbReference>
<evidence type="ECO:0000259" key="12">
    <source>
        <dbReference type="PROSITE" id="PS50885"/>
    </source>
</evidence>
<dbReference type="CDD" id="cd06225">
    <property type="entry name" value="HAMP"/>
    <property type="match status" value="1"/>
</dbReference>
<protein>
    <submittedName>
        <fullName evidence="13">Methyl-accepting chemotaxis protein</fullName>
    </submittedName>
</protein>
<proteinExistence type="inferred from homology"/>
<comment type="similarity">
    <text evidence="8">Belongs to the methyl-accepting chemotaxis (MCP) protein family.</text>
</comment>
<evidence type="ECO:0000256" key="6">
    <source>
        <dbReference type="ARBA" id="ARBA00023136"/>
    </source>
</evidence>
<sequence length="695" mass="74360">MSTKKQVKTRVKEKLTAKERVRKFWRACKHSFRQIRTLLIAAFLIVLLVPSLLISYFAYDSARTEVKNKITNGVLSNVALVRSTLNMHMNNAMNNLNVLAADLSSEEASSSELQQRLDQYAALHPELSEIILAGDDGSYLVSPQIEAPDFKPLEAGWYTSALAAPGKIALAETSAPSLAGPLVINISRTLDNGAGVLNFSLNLDKLAEVVKYAKIGDAGALFVTDAQNKVVTGAGPVFEMGILPVGAPYEASGEADASFVAPEEKYSDISKMSLVAIGLVMDGYSTTETTTGWKIFASLSIGDYTTAAKPIMHTTLWVIAVSTVLVGILVVFVILIISRPLRKLQQGMTDIRNGNLSRRVELKGKNEFAVLADGFNDMTDSLRTMVTELNEASAKLALSSDTIKESTEQTAESLQHVSEIVQETAETANAGAEASSQASDVVEEMAKGVMSIAESANTIVNSAEQTEQHVEKGSQTIQSVSNQMNRILDAVSESTEIVEQLAQLSGEARKMNEAIADIANQTNLLALNAAIEASRAGEQGRGFAVVAGEVRKLSEQSKQTADSIGATIEKMNALIVRSNEMMSGNVKSQVNEGLRISGEAASVFSSIKQSADSINEQIQDISAVAEQITAGTEEASASVQELSRISDQSASGAQSTSASVEEQLASIQEIAHASQELSQMAGKLQELVKRFKLSE</sequence>
<evidence type="ECO:0000259" key="11">
    <source>
        <dbReference type="PROSITE" id="PS50111"/>
    </source>
</evidence>
<dbReference type="InterPro" id="IPR033479">
    <property type="entry name" value="dCache_1"/>
</dbReference>